<proteinExistence type="predicted"/>
<reference evidence="4" key="1">
    <citation type="submission" date="2020-04" db="EMBL/GenBank/DDBJ databases">
        <authorList>
            <person name="Chiriac C."/>
            <person name="Salcher M."/>
            <person name="Ghai R."/>
            <person name="Kavagutti S V."/>
        </authorList>
    </citation>
    <scope>NUCLEOTIDE SEQUENCE</scope>
</reference>
<organism evidence="4">
    <name type="scientific">uncultured Caudovirales phage</name>
    <dbReference type="NCBI Taxonomy" id="2100421"/>
    <lineage>
        <taxon>Viruses</taxon>
        <taxon>Duplodnaviria</taxon>
        <taxon>Heunggongvirae</taxon>
        <taxon>Uroviricota</taxon>
        <taxon>Caudoviricetes</taxon>
        <taxon>Peduoviridae</taxon>
        <taxon>Maltschvirus</taxon>
        <taxon>Maltschvirus maltsch</taxon>
    </lineage>
</organism>
<name>A0A6J5NS08_9CAUD</name>
<evidence type="ECO:0000256" key="2">
    <source>
        <dbReference type="ARBA" id="ARBA00022844"/>
    </source>
</evidence>
<dbReference type="NCBIfam" id="TIGR01554">
    <property type="entry name" value="major_cap_HK97"/>
    <property type="match status" value="1"/>
</dbReference>
<dbReference type="Gene3D" id="3.30.2400.10">
    <property type="entry name" value="Major capsid protein gp5"/>
    <property type="match status" value="1"/>
</dbReference>
<protein>
    <submittedName>
        <fullName evidence="4">Major_cap_HK97, phage major capsid protein, HK97 family</fullName>
    </submittedName>
</protein>
<dbReference type="GO" id="GO:0044423">
    <property type="term" value="C:virion component"/>
    <property type="evidence" value="ECO:0007669"/>
    <property type="project" value="UniProtKB-KW"/>
</dbReference>
<evidence type="ECO:0000313" key="4">
    <source>
        <dbReference type="EMBL" id="CAB4159925.1"/>
    </source>
</evidence>
<sequence>MARTELTVANGYIVEEHSSNVVQAALQNSAVESVARREPMATSIKRVPRFVGDAPVVYAEGATIGESSVTIDDITLTARKWAKIMHISEEDMNDSFIDVLNTYKTQWATNWAKKFDNAALGVTVAADGTDTAPYTSVYREVSQYNSASNLIQTAGAVTFADLNDALSLIEQSAYFDPTKTAFIIHPSFLGTLRGLVDNNNRPILQDPLGARGSTLFGYPVVVSAGAKTSTAATATPSGNNLLIVGNTDLMVNGVRAGIESMVSKDAKFDTDGVLLKVRARRAFAVAKPEGFAIVEKTSA</sequence>
<accession>A0A6J5NS08</accession>
<dbReference type="EMBL" id="LR796693">
    <property type="protein sequence ID" value="CAB4159925.1"/>
    <property type="molecule type" value="Genomic_DNA"/>
</dbReference>
<comment type="subcellular location">
    <subcellularLocation>
        <location evidence="1">Virion</location>
    </subcellularLocation>
</comment>
<dbReference type="SUPFAM" id="SSF56563">
    <property type="entry name" value="Major capsid protein gp5"/>
    <property type="match status" value="1"/>
</dbReference>
<dbReference type="Pfam" id="PF05065">
    <property type="entry name" value="Phage_capsid"/>
    <property type="match status" value="1"/>
</dbReference>
<dbReference type="InterPro" id="IPR054612">
    <property type="entry name" value="Phage_capsid-like_C"/>
</dbReference>
<evidence type="ECO:0000256" key="1">
    <source>
        <dbReference type="ARBA" id="ARBA00004328"/>
    </source>
</evidence>
<evidence type="ECO:0000259" key="3">
    <source>
        <dbReference type="Pfam" id="PF05065"/>
    </source>
</evidence>
<feature type="domain" description="Phage capsid-like C-terminal" evidence="3">
    <location>
        <begin position="13"/>
        <end position="294"/>
    </location>
</feature>
<dbReference type="InterPro" id="IPR024455">
    <property type="entry name" value="Phage_capsid"/>
</dbReference>
<keyword evidence="2" id="KW-0946">Virion</keyword>
<gene>
    <name evidence="4" type="ORF">UFOVP721_16</name>
</gene>
<dbReference type="Gene3D" id="3.30.2320.10">
    <property type="entry name" value="hypothetical protein PF0899 domain"/>
    <property type="match status" value="1"/>
</dbReference>